<reference evidence="3" key="1">
    <citation type="submission" date="2019-08" db="EMBL/GenBank/DDBJ databases">
        <authorList>
            <person name="Kucharzyk K."/>
            <person name="Murdoch R.W."/>
            <person name="Higgins S."/>
            <person name="Loffler F."/>
        </authorList>
    </citation>
    <scope>NUCLEOTIDE SEQUENCE</scope>
</reference>
<evidence type="ECO:0000256" key="1">
    <source>
        <dbReference type="SAM" id="Phobius"/>
    </source>
</evidence>
<keyword evidence="1" id="KW-0812">Transmembrane</keyword>
<keyword evidence="1" id="KW-0472">Membrane</keyword>
<comment type="caution">
    <text evidence="3">The sequence shown here is derived from an EMBL/GenBank/DDBJ whole genome shotgun (WGS) entry which is preliminary data.</text>
</comment>
<sequence>MIKRITLIIIIVVFGFVVYNRLNSFKTEWGINKDVVETDGLRLKGGDMTVFNASPYNFQSFQAQDDNLGTYKNEESVWTNQPDGIVGKTGLSSGRIKKDERTGLWWSASSLSNTITNNLDVVETDGLRLKGGDAIAFCDGLNTVAFGGKTDWYLPTQKELMQAYIDGIYSQDPEFGTMNAFWASTVLSTDLKTPWCVHLAWGFVFPRDKFISDYFVRCVRRD</sequence>
<gene>
    <name evidence="3" type="ORF">SDC9_156100</name>
</gene>
<feature type="transmembrane region" description="Helical" evidence="1">
    <location>
        <begin position="5"/>
        <end position="22"/>
    </location>
</feature>
<proteinExistence type="predicted"/>
<evidence type="ECO:0000313" key="3">
    <source>
        <dbReference type="EMBL" id="MPN08815.1"/>
    </source>
</evidence>
<organism evidence="3">
    <name type="scientific">bioreactor metagenome</name>
    <dbReference type="NCBI Taxonomy" id="1076179"/>
    <lineage>
        <taxon>unclassified sequences</taxon>
        <taxon>metagenomes</taxon>
        <taxon>ecological metagenomes</taxon>
    </lineage>
</organism>
<dbReference type="EMBL" id="VSSQ01054901">
    <property type="protein sequence ID" value="MPN08815.1"/>
    <property type="molecule type" value="Genomic_DNA"/>
</dbReference>
<keyword evidence="1" id="KW-1133">Transmembrane helix</keyword>
<evidence type="ECO:0000259" key="2">
    <source>
        <dbReference type="Pfam" id="PF07603"/>
    </source>
</evidence>
<feature type="domain" description="Lcl C-terminal" evidence="2">
    <location>
        <begin position="98"/>
        <end position="220"/>
    </location>
</feature>
<accession>A0A645F3B9</accession>
<dbReference type="AlphaFoldDB" id="A0A645F3B9"/>
<dbReference type="InterPro" id="IPR011460">
    <property type="entry name" value="Lcl_C"/>
</dbReference>
<dbReference type="Pfam" id="PF07603">
    <property type="entry name" value="Lcl_C"/>
    <property type="match status" value="1"/>
</dbReference>
<protein>
    <recommendedName>
        <fullName evidence="2">Lcl C-terminal domain-containing protein</fullName>
    </recommendedName>
</protein>
<name>A0A645F3B9_9ZZZZ</name>